<evidence type="ECO:0000313" key="3">
    <source>
        <dbReference type="Proteomes" id="UP001519460"/>
    </source>
</evidence>
<dbReference type="Proteomes" id="UP001519460">
    <property type="component" value="Unassembled WGS sequence"/>
</dbReference>
<proteinExistence type="predicted"/>
<keyword evidence="3" id="KW-1185">Reference proteome</keyword>
<accession>A0ABD0L7Y3</accession>
<feature type="region of interest" description="Disordered" evidence="1">
    <location>
        <begin position="91"/>
        <end position="133"/>
    </location>
</feature>
<evidence type="ECO:0000256" key="1">
    <source>
        <dbReference type="SAM" id="MobiDB-lite"/>
    </source>
</evidence>
<reference evidence="2 3" key="1">
    <citation type="journal article" date="2023" name="Sci. Data">
        <title>Genome assembly of the Korean intertidal mud-creeper Batillaria attramentaria.</title>
        <authorList>
            <person name="Patra A.K."/>
            <person name="Ho P.T."/>
            <person name="Jun S."/>
            <person name="Lee S.J."/>
            <person name="Kim Y."/>
            <person name="Won Y.J."/>
        </authorList>
    </citation>
    <scope>NUCLEOTIDE SEQUENCE [LARGE SCALE GENOMIC DNA]</scope>
    <source>
        <strain evidence="2">Wonlab-2016</strain>
    </source>
</reference>
<feature type="compositionally biased region" description="Polar residues" evidence="1">
    <location>
        <begin position="91"/>
        <end position="101"/>
    </location>
</feature>
<comment type="caution">
    <text evidence="2">The sequence shown here is derived from an EMBL/GenBank/DDBJ whole genome shotgun (WGS) entry which is preliminary data.</text>
</comment>
<name>A0ABD0L7Y3_9CAEN</name>
<gene>
    <name evidence="2" type="ORF">BaRGS_00013040</name>
</gene>
<organism evidence="2 3">
    <name type="scientific">Batillaria attramentaria</name>
    <dbReference type="NCBI Taxonomy" id="370345"/>
    <lineage>
        <taxon>Eukaryota</taxon>
        <taxon>Metazoa</taxon>
        <taxon>Spiralia</taxon>
        <taxon>Lophotrochozoa</taxon>
        <taxon>Mollusca</taxon>
        <taxon>Gastropoda</taxon>
        <taxon>Caenogastropoda</taxon>
        <taxon>Sorbeoconcha</taxon>
        <taxon>Cerithioidea</taxon>
        <taxon>Batillariidae</taxon>
        <taxon>Batillaria</taxon>
    </lineage>
</organism>
<protein>
    <submittedName>
        <fullName evidence="2">Uncharacterized protein</fullName>
    </submittedName>
</protein>
<evidence type="ECO:0000313" key="2">
    <source>
        <dbReference type="EMBL" id="KAK7495593.1"/>
    </source>
</evidence>
<dbReference type="EMBL" id="JACVVK020000073">
    <property type="protein sequence ID" value="KAK7495593.1"/>
    <property type="molecule type" value="Genomic_DNA"/>
</dbReference>
<sequence length="133" mass="14572">MQHLIPPGMRSVHGKLDQGLVCRDSPILCFPGNVQLNNQVTMYKEGREKQRTAQANSHSYICTVYAAAMDCVICGRRQSLHDSLYNEVVTASSRQKQTSQGVADERALVSSAAEESARTPSRLPLFAGPGDEH</sequence>
<dbReference type="AlphaFoldDB" id="A0ABD0L7Y3"/>